<organism evidence="2 3">
    <name type="scientific">Senna tora</name>
    <dbReference type="NCBI Taxonomy" id="362788"/>
    <lineage>
        <taxon>Eukaryota</taxon>
        <taxon>Viridiplantae</taxon>
        <taxon>Streptophyta</taxon>
        <taxon>Embryophyta</taxon>
        <taxon>Tracheophyta</taxon>
        <taxon>Spermatophyta</taxon>
        <taxon>Magnoliopsida</taxon>
        <taxon>eudicotyledons</taxon>
        <taxon>Gunneridae</taxon>
        <taxon>Pentapetalae</taxon>
        <taxon>rosids</taxon>
        <taxon>fabids</taxon>
        <taxon>Fabales</taxon>
        <taxon>Fabaceae</taxon>
        <taxon>Caesalpinioideae</taxon>
        <taxon>Cassia clade</taxon>
        <taxon>Senna</taxon>
    </lineage>
</organism>
<evidence type="ECO:0000313" key="2">
    <source>
        <dbReference type="EMBL" id="KAF7815110.1"/>
    </source>
</evidence>
<sequence length="305" mass="34202">MEDACFNKHGYPDWFKEYKNKKAQPGVVLVAKSSVTTEPKQKNSESNLVQFSQMIQAEIKKFMQGKNTTEESPVNASYFADFAGTAEVTDFLRLENDLLNNQIVAEGVLEKNLFVLNKNSGCTANSFALANVEKKKGDCSSEKLCILSTAGLTNKFWGEAMLTAVYIINKIPTKLLNWKCPYEVLIGKIPDYSLVSTFGCLAYAANTHPHKNEFDERARKCLMVGYASNCKGYKLFDVENEEIFLPCILMRMMMSVEIPVVSNTASPSPAQPEVSLRRSNRDRKPPVWMHHYVNGIFPSSSAHNP</sequence>
<dbReference type="SUPFAM" id="SSF53098">
    <property type="entry name" value="Ribonuclease H-like"/>
    <property type="match status" value="1"/>
</dbReference>
<accession>A0A834T3Y5</accession>
<dbReference type="Pfam" id="PF25597">
    <property type="entry name" value="SH3_retrovirus"/>
    <property type="match status" value="1"/>
</dbReference>
<dbReference type="PANTHER" id="PTHR42648">
    <property type="entry name" value="TRANSPOSASE, PUTATIVE-RELATED"/>
    <property type="match status" value="1"/>
</dbReference>
<protein>
    <submittedName>
        <fullName evidence="2">Integrase, catalytic core</fullName>
    </submittedName>
</protein>
<feature type="domain" description="Retroviral polymerase SH3-like" evidence="1">
    <location>
        <begin position="200"/>
        <end position="244"/>
    </location>
</feature>
<dbReference type="InterPro" id="IPR012337">
    <property type="entry name" value="RNaseH-like_sf"/>
</dbReference>
<keyword evidence="3" id="KW-1185">Reference proteome</keyword>
<dbReference type="PANTHER" id="PTHR42648:SF28">
    <property type="entry name" value="TRANSPOSON-ENCODED PROTEIN WITH RIBONUCLEASE H-LIKE AND RETROVIRUS ZINC FINGER-LIKE DOMAINS"/>
    <property type="match status" value="1"/>
</dbReference>
<comment type="caution">
    <text evidence="2">The sequence shown here is derived from an EMBL/GenBank/DDBJ whole genome shotgun (WGS) entry which is preliminary data.</text>
</comment>
<dbReference type="InterPro" id="IPR039537">
    <property type="entry name" value="Retrotran_Ty1/copia-like"/>
</dbReference>
<proteinExistence type="predicted"/>
<gene>
    <name evidence="2" type="ORF">G2W53_029079</name>
</gene>
<reference evidence="2" key="1">
    <citation type="submission" date="2020-09" db="EMBL/GenBank/DDBJ databases">
        <title>Genome-Enabled Discovery of Anthraquinone Biosynthesis in Senna tora.</title>
        <authorList>
            <person name="Kang S.-H."/>
            <person name="Pandey R.P."/>
            <person name="Lee C.-M."/>
            <person name="Sim J.-S."/>
            <person name="Jeong J.-T."/>
            <person name="Choi B.-S."/>
            <person name="Jung M."/>
            <person name="Ginzburg D."/>
            <person name="Zhao K."/>
            <person name="Won S.Y."/>
            <person name="Oh T.-J."/>
            <person name="Yu Y."/>
            <person name="Kim N.-H."/>
            <person name="Lee O.R."/>
            <person name="Lee T.-H."/>
            <person name="Bashyal P."/>
            <person name="Kim T.-S."/>
            <person name="Lee W.-H."/>
            <person name="Kawkins C."/>
            <person name="Kim C.-K."/>
            <person name="Kim J.S."/>
            <person name="Ahn B.O."/>
            <person name="Rhee S.Y."/>
            <person name="Sohng J.K."/>
        </authorList>
    </citation>
    <scope>NUCLEOTIDE SEQUENCE</scope>
    <source>
        <tissue evidence="2">Leaf</tissue>
    </source>
</reference>
<name>A0A834T3Y5_9FABA</name>
<evidence type="ECO:0000313" key="3">
    <source>
        <dbReference type="Proteomes" id="UP000634136"/>
    </source>
</evidence>
<dbReference type="AlphaFoldDB" id="A0A834T3Y5"/>
<dbReference type="EMBL" id="JAAIUW010000009">
    <property type="protein sequence ID" value="KAF7815110.1"/>
    <property type="molecule type" value="Genomic_DNA"/>
</dbReference>
<dbReference type="Proteomes" id="UP000634136">
    <property type="component" value="Unassembled WGS sequence"/>
</dbReference>
<dbReference type="InterPro" id="IPR057670">
    <property type="entry name" value="SH3_retrovirus"/>
</dbReference>
<evidence type="ECO:0000259" key="1">
    <source>
        <dbReference type="Pfam" id="PF25597"/>
    </source>
</evidence>
<dbReference type="OrthoDB" id="1751703at2759"/>